<evidence type="ECO:0000256" key="3">
    <source>
        <dbReference type="ARBA" id="ARBA00022525"/>
    </source>
</evidence>
<proteinExistence type="inferred from homology"/>
<dbReference type="SUPFAM" id="SSF49899">
    <property type="entry name" value="Concanavalin A-like lectins/glucanases"/>
    <property type="match status" value="1"/>
</dbReference>
<organism evidence="12 13">
    <name type="scientific">Paenibacillus riograndensis SBR5</name>
    <dbReference type="NCBI Taxonomy" id="1073571"/>
    <lineage>
        <taxon>Bacteria</taxon>
        <taxon>Bacillati</taxon>
        <taxon>Bacillota</taxon>
        <taxon>Bacilli</taxon>
        <taxon>Bacillales</taxon>
        <taxon>Paenibacillaceae</taxon>
        <taxon>Paenibacillus</taxon>
        <taxon>Paenibacillus sonchi group</taxon>
    </lineage>
</organism>
<dbReference type="Gene3D" id="2.60.120.560">
    <property type="entry name" value="Exo-inulinase, domain 1"/>
    <property type="match status" value="1"/>
</dbReference>
<dbReference type="InterPro" id="IPR052052">
    <property type="entry name" value="Polysaccharide_Lyase_9"/>
</dbReference>
<evidence type="ECO:0000256" key="9">
    <source>
        <dbReference type="SAM" id="MobiDB-lite"/>
    </source>
</evidence>
<keyword evidence="7 12" id="KW-0456">Lyase</keyword>
<dbReference type="KEGG" id="pri:PRIO_3261"/>
<dbReference type="Proteomes" id="UP000033163">
    <property type="component" value="Chromosome I"/>
</dbReference>
<feature type="domain" description="Pel9A-like right handed beta-helix region" evidence="11">
    <location>
        <begin position="371"/>
        <end position="547"/>
    </location>
</feature>
<evidence type="ECO:0000313" key="13">
    <source>
        <dbReference type="Proteomes" id="UP000033163"/>
    </source>
</evidence>
<dbReference type="GO" id="GO:0016837">
    <property type="term" value="F:carbon-oxygen lyase activity, acting on polysaccharides"/>
    <property type="evidence" value="ECO:0007669"/>
    <property type="project" value="TreeGrafter"/>
</dbReference>
<comment type="similarity">
    <text evidence="8">Belongs to the polysaccharide lyase 9 family.</text>
</comment>
<dbReference type="HOGENOM" id="CLU_453190_0_0_9"/>
<dbReference type="InterPro" id="IPR011050">
    <property type="entry name" value="Pectin_lyase_fold/virulence"/>
</dbReference>
<evidence type="ECO:0000259" key="11">
    <source>
        <dbReference type="Pfam" id="PF22842"/>
    </source>
</evidence>
<dbReference type="Pfam" id="PF22842">
    <property type="entry name" value="Pel9A-like_beta_helix"/>
    <property type="match status" value="1"/>
</dbReference>
<dbReference type="PATRIC" id="fig|1073571.4.peg.3483"/>
<dbReference type="PANTHER" id="PTHR40088:SF1">
    <property type="entry name" value="PECTATE LYASE PEL9"/>
    <property type="match status" value="1"/>
</dbReference>
<evidence type="ECO:0000256" key="6">
    <source>
        <dbReference type="ARBA" id="ARBA00022837"/>
    </source>
</evidence>
<evidence type="ECO:0000256" key="10">
    <source>
        <dbReference type="SAM" id="SignalP"/>
    </source>
</evidence>
<gene>
    <name evidence="12" type="ORF">PRIO_3261</name>
</gene>
<evidence type="ECO:0000256" key="1">
    <source>
        <dbReference type="ARBA" id="ARBA00001913"/>
    </source>
</evidence>
<evidence type="ECO:0000256" key="2">
    <source>
        <dbReference type="ARBA" id="ARBA00004613"/>
    </source>
</evidence>
<accession>A0A0E4CWU4</accession>
<dbReference type="SUPFAM" id="SSF51126">
    <property type="entry name" value="Pectin lyase-like"/>
    <property type="match status" value="1"/>
</dbReference>
<evidence type="ECO:0000256" key="5">
    <source>
        <dbReference type="ARBA" id="ARBA00022729"/>
    </source>
</evidence>
<evidence type="ECO:0000256" key="7">
    <source>
        <dbReference type="ARBA" id="ARBA00023239"/>
    </source>
</evidence>
<reference evidence="13" key="1">
    <citation type="submission" date="2015-03" db="EMBL/GenBank/DDBJ databases">
        <authorList>
            <person name="Wibberg D."/>
        </authorList>
    </citation>
    <scope>NUCLEOTIDE SEQUENCE [LARGE SCALE GENOMIC DNA]</scope>
</reference>
<evidence type="ECO:0000256" key="4">
    <source>
        <dbReference type="ARBA" id="ARBA00022723"/>
    </source>
</evidence>
<sequence length="648" mass="66963">MKIKKGFAFTASIALSAVLAFGGLQWGIPSVQAASLFSDDFESGSPGNWTSTTGTWSVVQDGSSYVYYQSGSSEGRTSAGSSSWSDYSVQADVKVDNFNGNNRTYVCGRYTDGNNYYAASISNSNGGTLEIRKKSGGESTTLAAKTGYAVTAGTVYTVKLELSGDSINMYVNNVLQLNAHDNIFASGGIGLIAYKTSAKFDNVIVSGVSVTPTSSPTATATIAPTTSPTAAPTATATPAPTATAAPTATPAATPTVSPVSGVLYAAPNGAAGNAGTVGSPTTLGSALTRIAAGGTIYLRGGTYSLSSPVTIDRDNSGTSSSRKNLVAYGSEKPVLDFSGESFASTERGLQIFGHYWYVKGLEVKGAGDNGIFIGGNYNIIENVETHHNRDSGLQISRYASSASSMSDWPSYNQIIGVYSHDNFDPDNGEDADGFAAKLTIGPGNVFDKCISAWNTDDGWDLYTKSETGPIGTVTIKNSVAYKNGQTSDGNTTANSDGNGFKLGGDKIAVNHIVTNSVAFQNKKHGFTYNSNQGSIQLTNNTSWSNGQSNFAFDSGTHVFTNNLSFAGTSSDKTSGTDVSSTNVWWKSNASVNGKGLAASSADFVSLTPSVVRNTDGSFSLGNFLKLAAGSDLIGSGTPSGTNIGAAIQ</sequence>
<feature type="chain" id="PRO_5039397222" evidence="10">
    <location>
        <begin position="21"/>
        <end position="648"/>
    </location>
</feature>
<dbReference type="SMART" id="SM00710">
    <property type="entry name" value="PbH1"/>
    <property type="match status" value="6"/>
</dbReference>
<dbReference type="EMBL" id="LN831776">
    <property type="protein sequence ID" value="CQR55664.1"/>
    <property type="molecule type" value="Genomic_DNA"/>
</dbReference>
<dbReference type="InterPro" id="IPR006626">
    <property type="entry name" value="PbH1"/>
</dbReference>
<comment type="subcellular location">
    <subcellularLocation>
        <location evidence="2">Secreted</location>
    </subcellularLocation>
</comment>
<keyword evidence="6" id="KW-0106">Calcium</keyword>
<comment type="cofactor">
    <cofactor evidence="1">
        <name>Ca(2+)</name>
        <dbReference type="ChEBI" id="CHEBI:29108"/>
    </cofactor>
</comment>
<dbReference type="AlphaFoldDB" id="A0A0E4CWU4"/>
<dbReference type="InterPro" id="IPR013320">
    <property type="entry name" value="ConA-like_dom_sf"/>
</dbReference>
<evidence type="ECO:0000313" key="12">
    <source>
        <dbReference type="EMBL" id="CQR55664.1"/>
    </source>
</evidence>
<dbReference type="GO" id="GO:0046872">
    <property type="term" value="F:metal ion binding"/>
    <property type="evidence" value="ECO:0007669"/>
    <property type="project" value="UniProtKB-KW"/>
</dbReference>
<dbReference type="InterPro" id="IPR012334">
    <property type="entry name" value="Pectin_lyas_fold"/>
</dbReference>
<evidence type="ECO:0000256" key="8">
    <source>
        <dbReference type="ARBA" id="ARBA00038263"/>
    </source>
</evidence>
<dbReference type="InterPro" id="IPR053868">
    <property type="entry name" value="Pel9A-like_beta_helix"/>
</dbReference>
<keyword evidence="5 10" id="KW-0732">Signal</keyword>
<name>A0A0E4CWU4_9BACL</name>
<dbReference type="PANTHER" id="PTHR40088">
    <property type="entry name" value="PECTATE LYASE (EUROFUNG)"/>
    <property type="match status" value="1"/>
</dbReference>
<feature type="signal peptide" evidence="10">
    <location>
        <begin position="1"/>
        <end position="20"/>
    </location>
</feature>
<keyword evidence="4" id="KW-0479">Metal-binding</keyword>
<dbReference type="Gene3D" id="2.160.20.10">
    <property type="entry name" value="Single-stranded right-handed beta-helix, Pectin lyase-like"/>
    <property type="match status" value="1"/>
</dbReference>
<protein>
    <submittedName>
        <fullName evidence="12">Pectate lyase h</fullName>
    </submittedName>
</protein>
<dbReference type="GO" id="GO:0005576">
    <property type="term" value="C:extracellular region"/>
    <property type="evidence" value="ECO:0007669"/>
    <property type="project" value="UniProtKB-SubCell"/>
</dbReference>
<feature type="region of interest" description="Disordered" evidence="9">
    <location>
        <begin position="215"/>
        <end position="251"/>
    </location>
</feature>
<keyword evidence="3" id="KW-0964">Secreted</keyword>